<feature type="transmembrane region" description="Helical" evidence="1">
    <location>
        <begin position="215"/>
        <end position="236"/>
    </location>
</feature>
<protein>
    <submittedName>
        <fullName evidence="2">Divalent heavy-metal cations transporter</fullName>
    </submittedName>
</protein>
<evidence type="ECO:0000313" key="2">
    <source>
        <dbReference type="EMBL" id="BAZ95427.1"/>
    </source>
</evidence>
<dbReference type="Proteomes" id="UP000218765">
    <property type="component" value="Chromosome"/>
</dbReference>
<evidence type="ECO:0000256" key="1">
    <source>
        <dbReference type="SAM" id="Phobius"/>
    </source>
</evidence>
<dbReference type="AlphaFoldDB" id="A0A1Z4VUX7"/>
<dbReference type="OrthoDB" id="5766358at2"/>
<name>A0A1Z4VUX7_9GAMM</name>
<dbReference type="RefSeq" id="WP_096367410.1">
    <property type="nucleotide sequence ID" value="NZ_AP018052.1"/>
</dbReference>
<keyword evidence="1" id="KW-1133">Transmembrane helix</keyword>
<organism evidence="2 3">
    <name type="scientific">Thiohalobacter thiocyanaticus</name>
    <dbReference type="NCBI Taxonomy" id="585455"/>
    <lineage>
        <taxon>Bacteria</taxon>
        <taxon>Pseudomonadati</taxon>
        <taxon>Pseudomonadota</taxon>
        <taxon>Gammaproteobacteria</taxon>
        <taxon>Thiohalobacterales</taxon>
        <taxon>Thiohalobacteraceae</taxon>
        <taxon>Thiohalobacter</taxon>
    </lineage>
</organism>
<dbReference type="EMBL" id="AP018052">
    <property type="protein sequence ID" value="BAZ95427.1"/>
    <property type="molecule type" value="Genomic_DNA"/>
</dbReference>
<feature type="transmembrane region" description="Helical" evidence="1">
    <location>
        <begin position="158"/>
        <end position="179"/>
    </location>
</feature>
<feature type="transmembrane region" description="Helical" evidence="1">
    <location>
        <begin position="185"/>
        <end position="203"/>
    </location>
</feature>
<keyword evidence="1" id="KW-0812">Transmembrane</keyword>
<feature type="transmembrane region" description="Helical" evidence="1">
    <location>
        <begin position="7"/>
        <end position="30"/>
    </location>
</feature>
<feature type="transmembrane region" description="Helical" evidence="1">
    <location>
        <begin position="113"/>
        <end position="138"/>
    </location>
</feature>
<evidence type="ECO:0000313" key="3">
    <source>
        <dbReference type="Proteomes" id="UP000218765"/>
    </source>
</evidence>
<proteinExistence type="predicted"/>
<keyword evidence="3" id="KW-1185">Reference proteome</keyword>
<dbReference type="KEGG" id="ttc:FOKN1_3070"/>
<sequence length="239" mass="25551">MDELARILIYTAAAGLCIPLGGLLACIEHIQPRWLEREFRHFVIAFGGGILLGAVALVLIPEGMQHYNGSLAGVGFLILGGLIFFQLERWLGVHRRESPQLLGMLLDYIPESVALGGMFAVGSGSAALFAFFIGMQNLPEGFNAYRELIHGGRRRRHVLLLMLALAGLGPLVGLLGWALLADSPYALGAIMLTAAGGILYLIFQDIAPQSRLDRHWAPPLGAIFGFAVGLTGHALMGGA</sequence>
<accession>A0A1Z4VUX7</accession>
<feature type="transmembrane region" description="Helical" evidence="1">
    <location>
        <begin position="42"/>
        <end position="60"/>
    </location>
</feature>
<gene>
    <name evidence="2" type="ORF">FOKN1_3070</name>
</gene>
<reference evidence="2 3" key="1">
    <citation type="submission" date="2017-05" db="EMBL/GenBank/DDBJ databases">
        <title>Thiocyanate degradation by Thiohalobacter thiocyanaticus FOKN1.</title>
        <authorList>
            <person name="Oshiki M."/>
            <person name="Fukushima T."/>
            <person name="Kawano S."/>
            <person name="Nakagawa J."/>
        </authorList>
    </citation>
    <scope>NUCLEOTIDE SEQUENCE [LARGE SCALE GENOMIC DNA]</scope>
    <source>
        <strain evidence="2 3">FOKN1</strain>
    </source>
</reference>
<dbReference type="PROSITE" id="PS51257">
    <property type="entry name" value="PROKAR_LIPOPROTEIN"/>
    <property type="match status" value="1"/>
</dbReference>
<keyword evidence="1" id="KW-0472">Membrane</keyword>
<feature type="transmembrane region" description="Helical" evidence="1">
    <location>
        <begin position="67"/>
        <end position="87"/>
    </location>
</feature>